<dbReference type="SUPFAM" id="SSF53756">
    <property type="entry name" value="UDP-Glycosyltransferase/glycogen phosphorylase"/>
    <property type="match status" value="1"/>
</dbReference>
<dbReference type="InterPro" id="IPR002213">
    <property type="entry name" value="UDP_glucos_trans"/>
</dbReference>
<evidence type="ECO:0000313" key="11">
    <source>
        <dbReference type="Proteomes" id="UP001153365"/>
    </source>
</evidence>
<dbReference type="Gene3D" id="2.30.29.30">
    <property type="entry name" value="Pleckstrin-homology domain (PH domain)/Phosphotyrosine-binding domain (PTB)"/>
    <property type="match status" value="1"/>
</dbReference>
<dbReference type="SUPFAM" id="SSF50729">
    <property type="entry name" value="PH domain-like"/>
    <property type="match status" value="1"/>
</dbReference>
<dbReference type="EC" id="2.4.1.173" evidence="2"/>
<gene>
    <name evidence="10" type="ORF">PPACK8108_LOCUS11456</name>
</gene>
<dbReference type="FunFam" id="3.40.50.2000:FF:000029">
    <property type="entry name" value="Sterol 3-beta-glucosyltransferase"/>
    <property type="match status" value="1"/>
</dbReference>
<comment type="catalytic activity">
    <reaction evidence="7">
        <text>a sterol + UDP-alpha-D-glucose = a sterol 3-beta-D-glucoside + UDP + H(+)</text>
        <dbReference type="Rhea" id="RHEA:22724"/>
        <dbReference type="ChEBI" id="CHEBI:15378"/>
        <dbReference type="ChEBI" id="CHEBI:15889"/>
        <dbReference type="ChEBI" id="CHEBI:37424"/>
        <dbReference type="ChEBI" id="CHEBI:58223"/>
        <dbReference type="ChEBI" id="CHEBI:58885"/>
        <dbReference type="EC" id="2.4.1.173"/>
    </reaction>
    <physiologicalReaction direction="left-to-right" evidence="7">
        <dbReference type="Rhea" id="RHEA:22725"/>
    </physiologicalReaction>
</comment>
<dbReference type="GO" id="GO:0005975">
    <property type="term" value="P:carbohydrate metabolic process"/>
    <property type="evidence" value="ECO:0007669"/>
    <property type="project" value="InterPro"/>
</dbReference>
<comment type="catalytic activity">
    <reaction evidence="6">
        <text>ergosterol + UDP-alpha-D-glucose = ergosteryl 3-beta-D-glucoside + UDP + H(+)</text>
        <dbReference type="Rhea" id="RHEA:61836"/>
        <dbReference type="ChEBI" id="CHEBI:15378"/>
        <dbReference type="ChEBI" id="CHEBI:16933"/>
        <dbReference type="ChEBI" id="CHEBI:52973"/>
        <dbReference type="ChEBI" id="CHEBI:58223"/>
        <dbReference type="ChEBI" id="CHEBI:58885"/>
    </reaction>
    <physiologicalReaction direction="left-to-right" evidence="6">
        <dbReference type="Rhea" id="RHEA:61837"/>
    </physiologicalReaction>
</comment>
<organism evidence="10 11">
    <name type="scientific">Phakopsora pachyrhizi</name>
    <name type="common">Asian soybean rust disease fungus</name>
    <dbReference type="NCBI Taxonomy" id="170000"/>
    <lineage>
        <taxon>Eukaryota</taxon>
        <taxon>Fungi</taxon>
        <taxon>Dikarya</taxon>
        <taxon>Basidiomycota</taxon>
        <taxon>Pucciniomycotina</taxon>
        <taxon>Pucciniomycetes</taxon>
        <taxon>Pucciniales</taxon>
        <taxon>Phakopsoraceae</taxon>
        <taxon>Phakopsora</taxon>
    </lineage>
</organism>
<evidence type="ECO:0000256" key="7">
    <source>
        <dbReference type="ARBA" id="ARBA00049453"/>
    </source>
</evidence>
<dbReference type="PANTHER" id="PTHR48050">
    <property type="entry name" value="STEROL 3-BETA-GLUCOSYLTRANSFERASE"/>
    <property type="match status" value="1"/>
</dbReference>
<dbReference type="InterPro" id="IPR011993">
    <property type="entry name" value="PH-like_dom_sf"/>
</dbReference>
<dbReference type="AlphaFoldDB" id="A0AAV0B268"/>
<evidence type="ECO:0000256" key="3">
    <source>
        <dbReference type="ARBA" id="ARBA00022676"/>
    </source>
</evidence>
<reference evidence="10" key="1">
    <citation type="submission" date="2022-06" db="EMBL/GenBank/DDBJ databases">
        <authorList>
            <consortium name="SYNGENTA / RWTH Aachen University"/>
        </authorList>
    </citation>
    <scope>NUCLEOTIDE SEQUENCE</scope>
</reference>
<evidence type="ECO:0000259" key="9">
    <source>
        <dbReference type="Pfam" id="PF06722"/>
    </source>
</evidence>
<evidence type="ECO:0000256" key="1">
    <source>
        <dbReference type="ARBA" id="ARBA00006962"/>
    </source>
</evidence>
<protein>
    <recommendedName>
        <fullName evidence="2">sterol 3beta-glucosyltransferase</fullName>
        <ecNumber evidence="2">2.4.1.173</ecNumber>
    </recommendedName>
    <alternativeName>
        <fullName evidence="5">Autophagy-related protein 26</fullName>
    </alternativeName>
</protein>
<dbReference type="FunFam" id="3.40.50.2000:FF:000009">
    <property type="entry name" value="Sterol 3-beta-glucosyltransferase UGT80A2"/>
    <property type="match status" value="1"/>
</dbReference>
<sequence>MIASQENLLYNSPKAVSSVNVGPSHSQSSDVNSGDDLSSLGVATVSASEDELMSGLEGQFGIWEGRDSSGKLEKETWIGRIPGVLCQSVIVKGLIVLTNRRLCYLADIPPIDKGQVIRSGSATHKAIGKFHKKGRHWFELRTDSLTQYPSSTELFRPLQSLRLSEIKKILPCPKSDARTISLRLVNGKLMQLEFDTAETTLLWYNDFVTALFSYKTQYSNQIRIMLPLRRIKKMHRNICANVTKILTFEIDSEPSSYQVSEREIVEQKYSVHLYDRPRVELSYFLAQDPFDDTIIDAIVRAKLEIPSNSTAHSTPDAVFEVPNTPSSVEELSSEHNDSSSGLRSGFIKAFALDSDEELPIYSCALLRTFPMYGRMALSQEFCCFWRRGTILTPEFKLRIPLRDVGSVRESGSFGFNRFGIALELAGTTDIRFDFSSKSTGVKVLEAFKSAINLAKHQEKISKKRRSLFPPLPLSKCVKDLKVDSLKSKHCPVVIGDLGLENQIKPMKITCMTIGSRGDVQPYISLARRLMQDGHTVTIASHPEYRTWVESFGILYKEVGGDPGALMKLSVDHAFFTPGFFREALSGFREWLGDLLLASWKACCEAETELLIESPSTFTGIHIAEALQIPYFRAFTMTWTSTSAYPQAFASSVDLGPSYNLLSYSMFDNLLWRAMAGQVNKWRKNVLTIPPTSLEKFCTFFKVPFLYNFSSVVVPRPLDWRDHIDVTGYWFLDNSHGNYKPPDDLVDFIASARREKVPLVYIGFGSVTVPNAAATTKAINGAVVQAGVRAIVAKGWSERASAKAANDADSAISLPDSVYVVQAIPHDWLFPQVDAVCHHGGAGTTGISLRFGVPTLIHPFFGDQTFWAERVAKLGAGLRVDSLTVNQLSDALIRATSDSVMKEKAAKVGERIRAEDGPARAVQFIYQHLEFALDRTLHRIERTKPKKYWSTGNTRLKSPVNGSEEENKSQCLLTKKLVAKDVIAQENGPESNSIKTSGIPGLDDFQHAKIKIRTKPR</sequence>
<dbReference type="InterPro" id="IPR050426">
    <property type="entry name" value="Glycosyltransferase_28"/>
</dbReference>
<feature type="domain" description="Glycosyltransferase family 28 N-terminal" evidence="8">
    <location>
        <begin position="508"/>
        <end position="645"/>
    </location>
</feature>
<evidence type="ECO:0000256" key="2">
    <source>
        <dbReference type="ARBA" id="ARBA00012650"/>
    </source>
</evidence>
<keyword evidence="4" id="KW-0808">Transferase</keyword>
<dbReference type="InterPro" id="IPR004276">
    <property type="entry name" value="GlycoTrans_28_N"/>
</dbReference>
<dbReference type="Gene3D" id="3.40.50.2000">
    <property type="entry name" value="Glycogen Phosphorylase B"/>
    <property type="match status" value="2"/>
</dbReference>
<dbReference type="EMBL" id="CALTRL010002646">
    <property type="protein sequence ID" value="CAH7676336.1"/>
    <property type="molecule type" value="Genomic_DNA"/>
</dbReference>
<evidence type="ECO:0000256" key="4">
    <source>
        <dbReference type="ARBA" id="ARBA00022679"/>
    </source>
</evidence>
<comment type="similarity">
    <text evidence="1">Belongs to the glycosyltransferase 28 family.</text>
</comment>
<evidence type="ECO:0000313" key="10">
    <source>
        <dbReference type="EMBL" id="CAH7676336.1"/>
    </source>
</evidence>
<keyword evidence="3" id="KW-0328">Glycosyltransferase</keyword>
<dbReference type="Pfam" id="PF06722">
    <property type="entry name" value="EryCIII-like_C"/>
    <property type="match status" value="1"/>
</dbReference>
<evidence type="ECO:0000256" key="5">
    <source>
        <dbReference type="ARBA" id="ARBA00029843"/>
    </source>
</evidence>
<keyword evidence="11" id="KW-1185">Reference proteome</keyword>
<dbReference type="CDD" id="cd03784">
    <property type="entry name" value="GT1_Gtf-like"/>
    <property type="match status" value="1"/>
</dbReference>
<feature type="domain" description="Erythromycin biosynthesis protein CIII-like C-terminal" evidence="9">
    <location>
        <begin position="805"/>
        <end position="922"/>
    </location>
</feature>
<accession>A0AAV0B268</accession>
<name>A0AAV0B268_PHAPC</name>
<dbReference type="PANTHER" id="PTHR48050:SF26">
    <property type="entry name" value="STEROL 3-BETA-GLUCOSYLTRANSFERASE"/>
    <property type="match status" value="1"/>
</dbReference>
<comment type="caution">
    <text evidence="10">The sequence shown here is derived from an EMBL/GenBank/DDBJ whole genome shotgun (WGS) entry which is preliminary data.</text>
</comment>
<evidence type="ECO:0000256" key="6">
    <source>
        <dbReference type="ARBA" id="ARBA00047886"/>
    </source>
</evidence>
<dbReference type="GO" id="GO:0016125">
    <property type="term" value="P:sterol metabolic process"/>
    <property type="evidence" value="ECO:0007669"/>
    <property type="project" value="TreeGrafter"/>
</dbReference>
<dbReference type="Pfam" id="PF03033">
    <property type="entry name" value="Glyco_transf_28"/>
    <property type="match status" value="1"/>
</dbReference>
<proteinExistence type="inferred from homology"/>
<evidence type="ECO:0000259" key="8">
    <source>
        <dbReference type="Pfam" id="PF03033"/>
    </source>
</evidence>
<dbReference type="Proteomes" id="UP001153365">
    <property type="component" value="Unassembled WGS sequence"/>
</dbReference>
<dbReference type="GO" id="GO:0016906">
    <property type="term" value="F:sterol 3-beta-glucosyltransferase activity"/>
    <property type="evidence" value="ECO:0007669"/>
    <property type="project" value="UniProtKB-EC"/>
</dbReference>
<dbReference type="InterPro" id="IPR010610">
    <property type="entry name" value="EryCIII-like_C"/>
</dbReference>